<keyword evidence="3" id="KW-1185">Reference proteome</keyword>
<evidence type="ECO:0000256" key="1">
    <source>
        <dbReference type="SAM" id="Phobius"/>
    </source>
</evidence>
<keyword evidence="1" id="KW-1133">Transmembrane helix</keyword>
<comment type="caution">
    <text evidence="2">The sequence shown here is derived from an EMBL/GenBank/DDBJ whole genome shotgun (WGS) entry which is preliminary data.</text>
</comment>
<organism evidence="2 3">
    <name type="scientific">Flavobacterium arsenatis</name>
    <dbReference type="NCBI Taxonomy" id="1484332"/>
    <lineage>
        <taxon>Bacteria</taxon>
        <taxon>Pseudomonadati</taxon>
        <taxon>Bacteroidota</taxon>
        <taxon>Flavobacteriia</taxon>
        <taxon>Flavobacteriales</taxon>
        <taxon>Flavobacteriaceae</taxon>
        <taxon>Flavobacterium</taxon>
    </lineage>
</organism>
<dbReference type="Proteomes" id="UP001255185">
    <property type="component" value="Unassembled WGS sequence"/>
</dbReference>
<protein>
    <submittedName>
        <fullName evidence="2">Uncharacterized protein</fullName>
    </submittedName>
</protein>
<dbReference type="RefSeq" id="WP_310028976.1">
    <property type="nucleotide sequence ID" value="NZ_JAVDVI010000030.1"/>
</dbReference>
<keyword evidence="1" id="KW-0812">Transmembrane</keyword>
<sequence length="96" mass="11217">MKNKKKYFLSIALIIIIVISYLNTNFYIKTMQWKYNNGFHVGDWIVFDDANLNYRTIYDGQKPIGKIVFCYGKGLIIKDIITSEKGFYTNKGDESN</sequence>
<keyword evidence="1" id="KW-0472">Membrane</keyword>
<accession>A0ABU1TUW7</accession>
<evidence type="ECO:0000313" key="2">
    <source>
        <dbReference type="EMBL" id="MDR6969673.1"/>
    </source>
</evidence>
<evidence type="ECO:0000313" key="3">
    <source>
        <dbReference type="Proteomes" id="UP001255185"/>
    </source>
</evidence>
<feature type="transmembrane region" description="Helical" evidence="1">
    <location>
        <begin position="7"/>
        <end position="28"/>
    </location>
</feature>
<proteinExistence type="predicted"/>
<gene>
    <name evidence="2" type="ORF">J2X31_003707</name>
</gene>
<dbReference type="EMBL" id="JAVDVI010000030">
    <property type="protein sequence ID" value="MDR6969673.1"/>
    <property type="molecule type" value="Genomic_DNA"/>
</dbReference>
<name>A0ABU1TUW7_9FLAO</name>
<reference evidence="2 3" key="1">
    <citation type="submission" date="2023-07" db="EMBL/GenBank/DDBJ databases">
        <title>Sorghum-associated microbial communities from plants grown in Nebraska, USA.</title>
        <authorList>
            <person name="Schachtman D."/>
        </authorList>
    </citation>
    <scope>NUCLEOTIDE SEQUENCE [LARGE SCALE GENOMIC DNA]</scope>
    <source>
        <strain evidence="2 3">3773</strain>
    </source>
</reference>